<evidence type="ECO:0000259" key="2">
    <source>
        <dbReference type="Pfam" id="PF13976"/>
    </source>
</evidence>
<feature type="domain" description="Reverse transcriptase Ty1/copia-type" evidence="1">
    <location>
        <begin position="258"/>
        <end position="432"/>
    </location>
</feature>
<reference evidence="4 5" key="1">
    <citation type="submission" date="2017-11" db="EMBL/GenBank/DDBJ databases">
        <title>De-novo sequencing of pomegranate (Punica granatum L.) genome.</title>
        <authorList>
            <person name="Akparov Z."/>
            <person name="Amiraslanov A."/>
            <person name="Hajiyeva S."/>
            <person name="Abbasov M."/>
            <person name="Kaur K."/>
            <person name="Hamwieh A."/>
            <person name="Solovyev V."/>
            <person name="Salamov A."/>
            <person name="Braich B."/>
            <person name="Kosarev P."/>
            <person name="Mahmoud A."/>
            <person name="Hajiyev E."/>
            <person name="Babayeva S."/>
            <person name="Izzatullayeva V."/>
            <person name="Mammadov A."/>
            <person name="Mammadov A."/>
            <person name="Sharifova S."/>
            <person name="Ojaghi J."/>
            <person name="Eynullazada K."/>
            <person name="Bayramov B."/>
            <person name="Abdulazimova A."/>
            <person name="Shahmuradov I."/>
        </authorList>
    </citation>
    <scope>NUCLEOTIDE SEQUENCE [LARGE SCALE GENOMIC DNA]</scope>
    <source>
        <strain evidence="5">cv. AG2017</strain>
        <tissue evidence="4">Leaf</tissue>
    </source>
</reference>
<dbReference type="InterPro" id="IPR057670">
    <property type="entry name" value="SH3_retrovirus"/>
</dbReference>
<dbReference type="Pfam" id="PF25597">
    <property type="entry name" value="SH3_retrovirus"/>
    <property type="match status" value="1"/>
</dbReference>
<evidence type="ECO:0000259" key="1">
    <source>
        <dbReference type="Pfam" id="PF07727"/>
    </source>
</evidence>
<evidence type="ECO:0000259" key="3">
    <source>
        <dbReference type="Pfam" id="PF25597"/>
    </source>
</evidence>
<feature type="domain" description="Retroviral polymerase SH3-like" evidence="3">
    <location>
        <begin position="159"/>
        <end position="197"/>
    </location>
</feature>
<dbReference type="Pfam" id="PF13976">
    <property type="entry name" value="gag_pre-integrs"/>
    <property type="match status" value="1"/>
</dbReference>
<evidence type="ECO:0000313" key="5">
    <source>
        <dbReference type="Proteomes" id="UP000233551"/>
    </source>
</evidence>
<sequence length="432" mass="50102">MLEDVKLINEVLSALEIDQNLLSVGQLVERGYRVVFEKYECVILDKEGQNLFRIPMKDKCFSFNPLDKKNMAMKSQLKEEQLWHRRLGQFHSKGVMHLQKNDMASGLLALHKEITKCKTCLLGKQIKLPFKRSSWRAASKLQPIHTDVCGLMPEESLSGSSLESKAYKIYQPSGNKVIVSRDVKFMENEKWRWNEEEKAKVEATQKWEAVPQNAQSEEEELNSEELVDDTPLPNFEEAKEDKKWVFAMMEELNMIEKNQTWDLVERPQDRKAIEVKWVNRTKLKPDGSVNKYKVRLVVKGYAQIWGVDYSETFAPVARLDVIRLLLAVEAQKGCKVYHLDVKSAFLNGVLKEEIYVEQPKGFIAKGKEDKVYKLKKALYGLKQAPRAWYGKIDQYLQNLGFERSLSEITLYVKKEKQDIVILSLYVDDLLVT</sequence>
<dbReference type="AlphaFoldDB" id="A0A2I0KUS8"/>
<dbReference type="Pfam" id="PF07727">
    <property type="entry name" value="RVT_2"/>
    <property type="match status" value="1"/>
</dbReference>
<keyword evidence="5" id="KW-1185">Reference proteome</keyword>
<feature type="domain" description="GAG-pre-integrase" evidence="2">
    <location>
        <begin position="61"/>
        <end position="125"/>
    </location>
</feature>
<evidence type="ECO:0008006" key="6">
    <source>
        <dbReference type="Google" id="ProtNLM"/>
    </source>
</evidence>
<comment type="caution">
    <text evidence="4">The sequence shown here is derived from an EMBL/GenBank/DDBJ whole genome shotgun (WGS) entry which is preliminary data.</text>
</comment>
<gene>
    <name evidence="4" type="ORF">CRG98_007376</name>
</gene>
<dbReference type="InterPro" id="IPR025724">
    <property type="entry name" value="GAG-pre-integrase_dom"/>
</dbReference>
<dbReference type="SUPFAM" id="SSF56672">
    <property type="entry name" value="DNA/RNA polymerases"/>
    <property type="match status" value="1"/>
</dbReference>
<proteinExistence type="predicted"/>
<evidence type="ECO:0000313" key="4">
    <source>
        <dbReference type="EMBL" id="PKI72239.1"/>
    </source>
</evidence>
<dbReference type="Proteomes" id="UP000233551">
    <property type="component" value="Unassembled WGS sequence"/>
</dbReference>
<dbReference type="EMBL" id="PGOL01000335">
    <property type="protein sequence ID" value="PKI72239.1"/>
    <property type="molecule type" value="Genomic_DNA"/>
</dbReference>
<dbReference type="InterPro" id="IPR043502">
    <property type="entry name" value="DNA/RNA_pol_sf"/>
</dbReference>
<dbReference type="STRING" id="22663.A0A2I0KUS8"/>
<accession>A0A2I0KUS8</accession>
<dbReference type="InterPro" id="IPR013103">
    <property type="entry name" value="RVT_2"/>
</dbReference>
<name>A0A2I0KUS8_PUNGR</name>
<protein>
    <recommendedName>
        <fullName evidence="6">Reverse transcriptase Ty1/copia-type domain-containing protein</fullName>
    </recommendedName>
</protein>
<organism evidence="4 5">
    <name type="scientific">Punica granatum</name>
    <name type="common">Pomegranate</name>
    <dbReference type="NCBI Taxonomy" id="22663"/>
    <lineage>
        <taxon>Eukaryota</taxon>
        <taxon>Viridiplantae</taxon>
        <taxon>Streptophyta</taxon>
        <taxon>Embryophyta</taxon>
        <taxon>Tracheophyta</taxon>
        <taxon>Spermatophyta</taxon>
        <taxon>Magnoliopsida</taxon>
        <taxon>eudicotyledons</taxon>
        <taxon>Gunneridae</taxon>
        <taxon>Pentapetalae</taxon>
        <taxon>rosids</taxon>
        <taxon>malvids</taxon>
        <taxon>Myrtales</taxon>
        <taxon>Lythraceae</taxon>
        <taxon>Punica</taxon>
    </lineage>
</organism>